<evidence type="ECO:0000313" key="2">
    <source>
        <dbReference type="EMBL" id="CAA7054402.1"/>
    </source>
</evidence>
<protein>
    <submittedName>
        <fullName evidence="2">Uncharacterized protein</fullName>
    </submittedName>
</protein>
<sequence length="69" mass="7783">MATVLDHLAAKRGVNHNPQGFARVVEIWQTEYSLFQLYYLLSLYLSLALFISAPNAVFYLASINMSSVD</sequence>
<keyword evidence="1" id="KW-0472">Membrane</keyword>
<keyword evidence="1" id="KW-1133">Transmembrane helix</keyword>
<name>A0A6D2KBM8_9BRAS</name>
<organism evidence="2 3">
    <name type="scientific">Microthlaspi erraticum</name>
    <dbReference type="NCBI Taxonomy" id="1685480"/>
    <lineage>
        <taxon>Eukaryota</taxon>
        <taxon>Viridiplantae</taxon>
        <taxon>Streptophyta</taxon>
        <taxon>Embryophyta</taxon>
        <taxon>Tracheophyta</taxon>
        <taxon>Spermatophyta</taxon>
        <taxon>Magnoliopsida</taxon>
        <taxon>eudicotyledons</taxon>
        <taxon>Gunneridae</taxon>
        <taxon>Pentapetalae</taxon>
        <taxon>rosids</taxon>
        <taxon>malvids</taxon>
        <taxon>Brassicales</taxon>
        <taxon>Brassicaceae</taxon>
        <taxon>Coluteocarpeae</taxon>
        <taxon>Microthlaspi</taxon>
    </lineage>
</organism>
<keyword evidence="1" id="KW-0812">Transmembrane</keyword>
<proteinExistence type="predicted"/>
<dbReference type="EMBL" id="CACVBM020001573">
    <property type="protein sequence ID" value="CAA7054402.1"/>
    <property type="molecule type" value="Genomic_DNA"/>
</dbReference>
<dbReference type="Proteomes" id="UP000467841">
    <property type="component" value="Unassembled WGS sequence"/>
</dbReference>
<evidence type="ECO:0000313" key="3">
    <source>
        <dbReference type="Proteomes" id="UP000467841"/>
    </source>
</evidence>
<comment type="caution">
    <text evidence="2">The sequence shown here is derived from an EMBL/GenBank/DDBJ whole genome shotgun (WGS) entry which is preliminary data.</text>
</comment>
<reference evidence="2" key="1">
    <citation type="submission" date="2020-01" db="EMBL/GenBank/DDBJ databases">
        <authorList>
            <person name="Mishra B."/>
        </authorList>
    </citation>
    <scope>NUCLEOTIDE SEQUENCE [LARGE SCALE GENOMIC DNA]</scope>
</reference>
<keyword evidence="3" id="KW-1185">Reference proteome</keyword>
<feature type="transmembrane region" description="Helical" evidence="1">
    <location>
        <begin position="37"/>
        <end position="61"/>
    </location>
</feature>
<gene>
    <name evidence="2" type="ORF">MERR_LOCUS41638</name>
</gene>
<evidence type="ECO:0000256" key="1">
    <source>
        <dbReference type="SAM" id="Phobius"/>
    </source>
</evidence>
<dbReference type="AlphaFoldDB" id="A0A6D2KBM8"/>
<accession>A0A6D2KBM8</accession>